<reference evidence="1" key="1">
    <citation type="submission" date="2019-05" db="EMBL/GenBank/DDBJ databases">
        <authorList>
            <person name="Castillo A."/>
            <person name="Giampetruzzi A."/>
            <person name="Landa B."/>
            <person name="Saponari M."/>
            <person name="Almeida R.P.P."/>
            <person name="Moralejo E."/>
            <person name="Marco-Noales E."/>
            <person name="Velasco-Amo M.P."/>
            <person name="Roman-Ecija M."/>
            <person name="Navarro I."/>
            <person name="Monterde A."/>
            <person name="Barbe S."/>
        </authorList>
    </citation>
    <scope>NUCLEOTIDE SEQUENCE</scope>
    <source>
        <strain evidence="1">XYL1981</strain>
    </source>
</reference>
<gene>
    <name evidence="1" type="ORF">FG476_00150</name>
</gene>
<evidence type="ECO:0000313" key="1">
    <source>
        <dbReference type="EMBL" id="MRU22577.1"/>
    </source>
</evidence>
<dbReference type="RefSeq" id="WP_162522443.1">
    <property type="nucleotide sequence ID" value="NZ_VDCJ01000041.1"/>
</dbReference>
<feature type="non-terminal residue" evidence="1">
    <location>
        <position position="77"/>
    </location>
</feature>
<comment type="caution">
    <text evidence="1">The sequence shown here is derived from an EMBL/GenBank/DDBJ whole genome shotgun (WGS) entry which is preliminary data.</text>
</comment>
<feature type="non-terminal residue" evidence="1">
    <location>
        <position position="1"/>
    </location>
</feature>
<dbReference type="EMBL" id="VDCJ01000041">
    <property type="protein sequence ID" value="MRU22577.1"/>
    <property type="molecule type" value="Genomic_DNA"/>
</dbReference>
<proteinExistence type="predicted"/>
<evidence type="ECO:0000313" key="2">
    <source>
        <dbReference type="Proteomes" id="UP000474061"/>
    </source>
</evidence>
<reference evidence="1" key="2">
    <citation type="journal article" date="2020" name="Appl. Environ. Microbiol.">
        <title>Multiple intercontinental introductions associated with the emergence of a plant pathogen in Europe.</title>
        <authorList>
            <person name="Landa B.B."/>
            <person name="Castillo A.I."/>
            <person name="Giampetruzzi A."/>
            <person name="Kahn A."/>
            <person name="Roman-Ecija M."/>
            <person name="Velasco-Amo M.P."/>
            <person name="Navas-Cortes J.A."/>
            <person name="Marco-Noales E."/>
            <person name="Barbe S."/>
            <person name="Moralejo E."/>
            <person name="Coletta-Filho H.D."/>
            <person name="Saldarelli P."/>
            <person name="Saponari M."/>
            <person name="Almeida R.P.P."/>
        </authorList>
    </citation>
    <scope>NUCLEOTIDE SEQUENCE</scope>
    <source>
        <strain evidence="1">XYL1981</strain>
    </source>
</reference>
<protein>
    <submittedName>
        <fullName evidence="1">Uncharacterized protein</fullName>
    </submittedName>
</protein>
<organism evidence="1 2">
    <name type="scientific">Xylella fastidiosa subsp. multiplex</name>
    <dbReference type="NCBI Taxonomy" id="644357"/>
    <lineage>
        <taxon>Bacteria</taxon>
        <taxon>Pseudomonadati</taxon>
        <taxon>Pseudomonadota</taxon>
        <taxon>Gammaproteobacteria</taxon>
        <taxon>Lysobacterales</taxon>
        <taxon>Lysobacteraceae</taxon>
        <taxon>Xylella</taxon>
    </lineage>
</organism>
<name>A0A9Q4MEW9_XYLFS</name>
<sequence length="77" mass="8567">SELYYTAYRYLKRLGNVQEYAVLTGSGNEKDQQADAFPGITDWDDPSGDACQSNVVLGIGETQTNFDKNVPWKTNTT</sequence>
<dbReference type="AlphaFoldDB" id="A0A9Q4MEW9"/>
<accession>A0A9Q4MEW9</accession>
<dbReference type="Proteomes" id="UP000474061">
    <property type="component" value="Unassembled WGS sequence"/>
</dbReference>